<organism evidence="7 8">
    <name type="scientific">Actinopolymorpha singaporensis</name>
    <dbReference type="NCBI Taxonomy" id="117157"/>
    <lineage>
        <taxon>Bacteria</taxon>
        <taxon>Bacillati</taxon>
        <taxon>Actinomycetota</taxon>
        <taxon>Actinomycetes</taxon>
        <taxon>Propionibacteriales</taxon>
        <taxon>Actinopolymorphaceae</taxon>
        <taxon>Actinopolymorpha</taxon>
    </lineage>
</organism>
<feature type="transmembrane region" description="Helical" evidence="6">
    <location>
        <begin position="262"/>
        <end position="284"/>
    </location>
</feature>
<dbReference type="InterPro" id="IPR001851">
    <property type="entry name" value="ABC_transp_permease"/>
</dbReference>
<feature type="transmembrane region" description="Helical" evidence="6">
    <location>
        <begin position="153"/>
        <end position="173"/>
    </location>
</feature>
<feature type="transmembrane region" description="Helical" evidence="6">
    <location>
        <begin position="349"/>
        <end position="372"/>
    </location>
</feature>
<keyword evidence="8" id="KW-1185">Reference proteome</keyword>
<keyword evidence="2" id="KW-1003">Cell membrane</keyword>
<dbReference type="GO" id="GO:0022857">
    <property type="term" value="F:transmembrane transporter activity"/>
    <property type="evidence" value="ECO:0007669"/>
    <property type="project" value="InterPro"/>
</dbReference>
<gene>
    <name evidence="7" type="ORF">SAMN04489717_2860</name>
</gene>
<feature type="transmembrane region" description="Helical" evidence="6">
    <location>
        <begin position="65"/>
        <end position="86"/>
    </location>
</feature>
<evidence type="ECO:0000313" key="7">
    <source>
        <dbReference type="EMBL" id="SDS49062.1"/>
    </source>
</evidence>
<dbReference type="STRING" id="117157.SAMN04489717_2860"/>
<proteinExistence type="predicted"/>
<keyword evidence="3 6" id="KW-0812">Transmembrane</keyword>
<evidence type="ECO:0000256" key="4">
    <source>
        <dbReference type="ARBA" id="ARBA00022989"/>
    </source>
</evidence>
<dbReference type="OrthoDB" id="9792579at2"/>
<name>A0A1H1SM70_9ACTN</name>
<keyword evidence="4 6" id="KW-1133">Transmembrane helix</keyword>
<feature type="transmembrane region" description="Helical" evidence="6">
    <location>
        <begin position="209"/>
        <end position="227"/>
    </location>
</feature>
<dbReference type="AlphaFoldDB" id="A0A1H1SM70"/>
<evidence type="ECO:0000256" key="3">
    <source>
        <dbReference type="ARBA" id="ARBA00022692"/>
    </source>
</evidence>
<reference evidence="7 8" key="1">
    <citation type="submission" date="2016-10" db="EMBL/GenBank/DDBJ databases">
        <authorList>
            <person name="de Groot N.N."/>
        </authorList>
    </citation>
    <scope>NUCLEOTIDE SEQUENCE [LARGE SCALE GENOMIC DNA]</scope>
    <source>
        <strain evidence="7 8">DSM 22024</strain>
    </source>
</reference>
<protein>
    <submittedName>
        <fullName evidence="7">Nucleoside ABC transporter membrane protein</fullName>
    </submittedName>
</protein>
<dbReference type="RefSeq" id="WP_092654008.1">
    <property type="nucleotide sequence ID" value="NZ_LT629732.1"/>
</dbReference>
<feature type="transmembrane region" description="Helical" evidence="6">
    <location>
        <begin position="130"/>
        <end position="148"/>
    </location>
</feature>
<evidence type="ECO:0000256" key="2">
    <source>
        <dbReference type="ARBA" id="ARBA00022475"/>
    </source>
</evidence>
<dbReference type="PANTHER" id="PTHR43370:SF1">
    <property type="entry name" value="GUANOSINE ABC TRANSPORTER PERMEASE PROTEIN NUPQ"/>
    <property type="match status" value="1"/>
</dbReference>
<dbReference type="CDD" id="cd06580">
    <property type="entry name" value="TM_PBP1_transp_TpRbsC_like"/>
    <property type="match status" value="1"/>
</dbReference>
<feature type="transmembrane region" description="Helical" evidence="6">
    <location>
        <begin position="393"/>
        <end position="413"/>
    </location>
</feature>
<comment type="subcellular location">
    <subcellularLocation>
        <location evidence="1">Cell membrane</location>
        <topology evidence="1">Multi-pass membrane protein</topology>
    </subcellularLocation>
</comment>
<feature type="transmembrane region" description="Helical" evidence="6">
    <location>
        <begin position="316"/>
        <end position="337"/>
    </location>
</feature>
<dbReference type="Proteomes" id="UP000198983">
    <property type="component" value="Chromosome I"/>
</dbReference>
<keyword evidence="5 6" id="KW-0472">Membrane</keyword>
<evidence type="ECO:0000256" key="5">
    <source>
        <dbReference type="ARBA" id="ARBA00023136"/>
    </source>
</evidence>
<evidence type="ECO:0000256" key="1">
    <source>
        <dbReference type="ARBA" id="ARBA00004651"/>
    </source>
</evidence>
<feature type="transmembrane region" description="Helical" evidence="6">
    <location>
        <begin position="179"/>
        <end position="202"/>
    </location>
</feature>
<dbReference type="GO" id="GO:0005886">
    <property type="term" value="C:plasma membrane"/>
    <property type="evidence" value="ECO:0007669"/>
    <property type="project" value="UniProtKB-SubCell"/>
</dbReference>
<accession>A0A1H1SM70</accession>
<dbReference type="Pfam" id="PF02653">
    <property type="entry name" value="BPD_transp_2"/>
    <property type="match status" value="1"/>
</dbReference>
<evidence type="ECO:0000313" key="8">
    <source>
        <dbReference type="Proteomes" id="UP000198983"/>
    </source>
</evidence>
<dbReference type="PANTHER" id="PTHR43370">
    <property type="entry name" value="SUGAR ABC TRANSPORTER INTEGRAL MEMBRANE PROTEIN-RELATED"/>
    <property type="match status" value="1"/>
</dbReference>
<feature type="transmembrane region" description="Helical" evidence="6">
    <location>
        <begin position="26"/>
        <end position="45"/>
    </location>
</feature>
<dbReference type="EMBL" id="LT629732">
    <property type="protein sequence ID" value="SDS49062.1"/>
    <property type="molecule type" value="Genomic_DNA"/>
</dbReference>
<sequence>MTTTLTRPEKSAAIESPEERRRRIRTGILALVLAVLGVLLAVFTAPKTAKFGLSDQFAAAQLPDISLPALPVALALAAYALVLALTQLLRGVRGRWARLLWVGFALALVVTFLCWAAAGKTFPLTNQLQGTLNLATPLILGALAGVLCERAGVINVAIEGQFLAGAFAAAVVTSATGSFWAGAFAAILAGVLIAAMLAVFAIRYRVNQVVLGVVLVVFASGITGFLFDQFVKSDSQRYNNPGVLPNVPIPVLSAIPVIGQTFFAQTLLVYAMYVAVAVVTVVLFKTRWGLRVRSVGEHPRAADTVGINVLRVRYQAVLAGGIVAGLGGAFFTIGFTGSFDKDLTAGQGFIALAALIMGRWNPLGATVAALFFGFTQQLQGQLQILQTPIPGELLVMAPYLATVVAVAGAVGRVRPPKADGEPYVKS</sequence>
<evidence type="ECO:0000256" key="6">
    <source>
        <dbReference type="SAM" id="Phobius"/>
    </source>
</evidence>
<feature type="transmembrane region" description="Helical" evidence="6">
    <location>
        <begin position="98"/>
        <end position="118"/>
    </location>
</feature>